<keyword evidence="1" id="KW-1133">Transmembrane helix</keyword>
<dbReference type="Gene3D" id="1.20.1250.20">
    <property type="entry name" value="MFS general substrate transporter like domains"/>
    <property type="match status" value="1"/>
</dbReference>
<dbReference type="SUPFAM" id="SSF103473">
    <property type="entry name" value="MFS general substrate transporter"/>
    <property type="match status" value="1"/>
</dbReference>
<feature type="transmembrane region" description="Helical" evidence="1">
    <location>
        <begin position="20"/>
        <end position="37"/>
    </location>
</feature>
<dbReference type="AlphaFoldDB" id="A0A158DAM6"/>
<keyword evidence="3" id="KW-1185">Reference proteome</keyword>
<reference evidence="3" key="1">
    <citation type="submission" date="2016-01" db="EMBL/GenBank/DDBJ databases">
        <authorList>
            <person name="Peeters Charlotte."/>
        </authorList>
    </citation>
    <scope>NUCLEOTIDE SEQUENCE [LARGE SCALE GENOMIC DNA]</scope>
</reference>
<name>A0A158DAM6_9BURK</name>
<proteinExistence type="predicted"/>
<accession>A0A158DAM6</accession>
<gene>
    <name evidence="2" type="ORF">AWB76_06592</name>
</gene>
<dbReference type="InterPro" id="IPR036259">
    <property type="entry name" value="MFS_trans_sf"/>
</dbReference>
<evidence type="ECO:0000313" key="3">
    <source>
        <dbReference type="Proteomes" id="UP000054624"/>
    </source>
</evidence>
<evidence type="ECO:0000313" key="2">
    <source>
        <dbReference type="EMBL" id="SAK90857.1"/>
    </source>
</evidence>
<protein>
    <submittedName>
        <fullName evidence="2">Major facilitator transporter</fullName>
    </submittedName>
</protein>
<dbReference type="Proteomes" id="UP000054624">
    <property type="component" value="Unassembled WGS sequence"/>
</dbReference>
<sequence>MTPDIGSFDRPRAEATYGKITRRLIPFLFLCYVFAFLDRINIGIAQLDMKHDVGFSDLTYSIGAGIFFLG</sequence>
<dbReference type="STRING" id="1777137.AWB76_06592"/>
<evidence type="ECO:0000256" key="1">
    <source>
        <dbReference type="SAM" id="Phobius"/>
    </source>
</evidence>
<keyword evidence="1" id="KW-0812">Transmembrane</keyword>
<organism evidence="2 3">
    <name type="scientific">Caballeronia temeraria</name>
    <dbReference type="NCBI Taxonomy" id="1777137"/>
    <lineage>
        <taxon>Bacteria</taxon>
        <taxon>Pseudomonadati</taxon>
        <taxon>Pseudomonadota</taxon>
        <taxon>Betaproteobacteria</taxon>
        <taxon>Burkholderiales</taxon>
        <taxon>Burkholderiaceae</taxon>
        <taxon>Caballeronia</taxon>
    </lineage>
</organism>
<dbReference type="EMBL" id="FCOI02000035">
    <property type="protein sequence ID" value="SAK90857.1"/>
    <property type="molecule type" value="Genomic_DNA"/>
</dbReference>
<keyword evidence="1" id="KW-0472">Membrane</keyword>